<dbReference type="Proteomes" id="UP000290365">
    <property type="component" value="Chromosome"/>
</dbReference>
<reference evidence="1 2" key="1">
    <citation type="submission" date="2019-01" db="EMBL/GenBank/DDBJ databases">
        <title>Ktedonosporobacter rubrisoli SCAWS-G2.</title>
        <authorList>
            <person name="Huang Y."/>
            <person name="Yan B."/>
        </authorList>
    </citation>
    <scope>NUCLEOTIDE SEQUENCE [LARGE SCALE GENOMIC DNA]</scope>
    <source>
        <strain evidence="1 2">SCAWS-G2</strain>
    </source>
</reference>
<protein>
    <submittedName>
        <fullName evidence="1">Glycosyltransferase</fullName>
    </submittedName>
</protein>
<dbReference type="InterPro" id="IPR018641">
    <property type="entry name" value="Trfase_1_rSAM/seldom-assoc"/>
</dbReference>
<keyword evidence="1" id="KW-0808">Transferase</keyword>
<dbReference type="SUPFAM" id="SSF53448">
    <property type="entry name" value="Nucleotide-diphospho-sugar transferases"/>
    <property type="match status" value="1"/>
</dbReference>
<proteinExistence type="predicted"/>
<evidence type="ECO:0000313" key="2">
    <source>
        <dbReference type="Proteomes" id="UP000290365"/>
    </source>
</evidence>
<evidence type="ECO:0000313" key="1">
    <source>
        <dbReference type="EMBL" id="QBD74967.1"/>
    </source>
</evidence>
<dbReference type="KEGG" id="kbs:EPA93_02750"/>
<sequence>MTSDTALIILARYPEHGKVKTRLARDLGVENTLVLYQAFLQDLLLKFSCWHYDLHWAYTPTERDFAGLLSSWAPQNGPYCCWPQQGQDLGKRLMHAFCLTLPSYRSVLLISSDTPQLERAQLLQARKALDVSDVVLLPAEDGGYSLIGMNKPYDLFSGIPMSTDAVLGLTVKKAQQQSLTVSLLAPCFDVDNIAALRRLSALLEQNPTIAPTTAACLQDIALQRKAS</sequence>
<dbReference type="Gene3D" id="3.90.550.10">
    <property type="entry name" value="Spore Coat Polysaccharide Biosynthesis Protein SpsA, Chain A"/>
    <property type="match status" value="1"/>
</dbReference>
<keyword evidence="2" id="KW-1185">Reference proteome</keyword>
<name>A0A4P6JIQ2_KTERU</name>
<dbReference type="NCBIfam" id="TIGR04282">
    <property type="entry name" value="glyco_like_cofC"/>
    <property type="match status" value="1"/>
</dbReference>
<dbReference type="PANTHER" id="PTHR36529:SF1">
    <property type="entry name" value="GLYCOSYLTRANSFERASE"/>
    <property type="match status" value="1"/>
</dbReference>
<dbReference type="Pfam" id="PF09837">
    <property type="entry name" value="DUF2064"/>
    <property type="match status" value="1"/>
</dbReference>
<organism evidence="1 2">
    <name type="scientific">Ktedonosporobacter rubrisoli</name>
    <dbReference type="NCBI Taxonomy" id="2509675"/>
    <lineage>
        <taxon>Bacteria</taxon>
        <taxon>Bacillati</taxon>
        <taxon>Chloroflexota</taxon>
        <taxon>Ktedonobacteria</taxon>
        <taxon>Ktedonobacterales</taxon>
        <taxon>Ktedonosporobacteraceae</taxon>
        <taxon>Ktedonosporobacter</taxon>
    </lineage>
</organism>
<dbReference type="PANTHER" id="PTHR36529">
    <property type="entry name" value="SLL1095 PROTEIN"/>
    <property type="match status" value="1"/>
</dbReference>
<dbReference type="OrthoDB" id="9810303at2"/>
<accession>A0A4P6JIQ2</accession>
<dbReference type="GO" id="GO:0016740">
    <property type="term" value="F:transferase activity"/>
    <property type="evidence" value="ECO:0007669"/>
    <property type="project" value="UniProtKB-KW"/>
</dbReference>
<dbReference type="InterPro" id="IPR029044">
    <property type="entry name" value="Nucleotide-diphossugar_trans"/>
</dbReference>
<dbReference type="AlphaFoldDB" id="A0A4P6JIQ2"/>
<dbReference type="EMBL" id="CP035758">
    <property type="protein sequence ID" value="QBD74967.1"/>
    <property type="molecule type" value="Genomic_DNA"/>
</dbReference>
<gene>
    <name evidence="1" type="ORF">EPA93_02750</name>
</gene>
<dbReference type="RefSeq" id="WP_129885566.1">
    <property type="nucleotide sequence ID" value="NZ_CP035758.1"/>
</dbReference>